<gene>
    <name evidence="1" type="ORF">MLAC_34560</name>
</gene>
<organism evidence="1 2">
    <name type="scientific">Mycobacterium lacus</name>
    <dbReference type="NCBI Taxonomy" id="169765"/>
    <lineage>
        <taxon>Bacteria</taxon>
        <taxon>Bacillati</taxon>
        <taxon>Actinomycetota</taxon>
        <taxon>Actinomycetes</taxon>
        <taxon>Mycobacteriales</taxon>
        <taxon>Mycobacteriaceae</taxon>
        <taxon>Mycobacterium</taxon>
    </lineage>
</organism>
<dbReference type="EMBL" id="AP022581">
    <property type="protein sequence ID" value="BBX98162.1"/>
    <property type="molecule type" value="Genomic_DNA"/>
</dbReference>
<dbReference type="KEGG" id="mlj:MLAC_34560"/>
<evidence type="ECO:0000313" key="2">
    <source>
        <dbReference type="Proteomes" id="UP000466396"/>
    </source>
</evidence>
<keyword evidence="2" id="KW-1185">Reference proteome</keyword>
<accession>A0A1X1YIG8</accession>
<sequence>MAEDSVVQVRLEELKTVANRLTVNVLVYPKDSLYDVTRVHDPEGSDPDVKDDVVITLHRSKGSLVFDLGIALILISRPALALIVAIPMAMGRTASLPSLQRGTRRCFSPSSHCAISFRVPRRPARGLTKPATGSKGEERLIPAPSAWSRGTAIRTRARRGIP</sequence>
<dbReference type="AlphaFoldDB" id="A0A1X1YIG8"/>
<dbReference type="Proteomes" id="UP000466396">
    <property type="component" value="Chromosome"/>
</dbReference>
<dbReference type="STRING" id="169765.AWC15_16725"/>
<dbReference type="Pfam" id="PF14494">
    <property type="entry name" value="DUF4436"/>
    <property type="match status" value="2"/>
</dbReference>
<protein>
    <submittedName>
        <fullName evidence="1">Uncharacterized protein</fullName>
    </submittedName>
</protein>
<dbReference type="InterPro" id="IPR027948">
    <property type="entry name" value="DUF4436"/>
</dbReference>
<name>A0A1X1YIG8_9MYCO</name>
<evidence type="ECO:0000313" key="1">
    <source>
        <dbReference type="EMBL" id="BBX98162.1"/>
    </source>
</evidence>
<reference evidence="1 2" key="1">
    <citation type="journal article" date="2019" name="Emerg. Microbes Infect.">
        <title>Comprehensive subspecies identification of 175 nontuberculous mycobacteria species based on 7547 genomic profiles.</title>
        <authorList>
            <person name="Matsumoto Y."/>
            <person name="Kinjo T."/>
            <person name="Motooka D."/>
            <person name="Nabeya D."/>
            <person name="Jung N."/>
            <person name="Uechi K."/>
            <person name="Horii T."/>
            <person name="Iida T."/>
            <person name="Fujita J."/>
            <person name="Nakamura S."/>
        </authorList>
    </citation>
    <scope>NUCLEOTIDE SEQUENCE [LARGE SCALE GENOMIC DNA]</scope>
    <source>
        <strain evidence="1 2">JCM 15657</strain>
    </source>
</reference>
<proteinExistence type="predicted"/>